<reference evidence="9 10" key="1">
    <citation type="submission" date="2020-08" db="EMBL/GenBank/DDBJ databases">
        <title>Genomic Encyclopedia of Type Strains, Phase IV (KMG-IV): sequencing the most valuable type-strain genomes for metagenomic binning, comparative biology and taxonomic classification.</title>
        <authorList>
            <person name="Goeker M."/>
        </authorList>
    </citation>
    <scope>NUCLEOTIDE SEQUENCE [LARGE SCALE GENOMIC DNA]</scope>
    <source>
        <strain evidence="9 10">DSM 19612</strain>
    </source>
</reference>
<dbReference type="Proteomes" id="UP000581688">
    <property type="component" value="Unassembled WGS sequence"/>
</dbReference>
<evidence type="ECO:0000256" key="6">
    <source>
        <dbReference type="ARBA" id="ARBA00023163"/>
    </source>
</evidence>
<dbReference type="NCBIfam" id="TIGR03824">
    <property type="entry name" value="FlgM_jcvi"/>
    <property type="match status" value="1"/>
</dbReference>
<evidence type="ECO:0000313" key="10">
    <source>
        <dbReference type="Proteomes" id="UP000581688"/>
    </source>
</evidence>
<dbReference type="EMBL" id="JACHGH010000005">
    <property type="protein sequence ID" value="MBB6453631.1"/>
    <property type="molecule type" value="Genomic_DNA"/>
</dbReference>
<evidence type="ECO:0000259" key="8">
    <source>
        <dbReference type="Pfam" id="PF04316"/>
    </source>
</evidence>
<keyword evidence="9" id="KW-0282">Flagellum</keyword>
<keyword evidence="5" id="KW-0805">Transcription regulation</keyword>
<evidence type="ECO:0000256" key="2">
    <source>
        <dbReference type="ARBA" id="ARBA00017823"/>
    </source>
</evidence>
<feature type="region of interest" description="Disordered" evidence="7">
    <location>
        <begin position="1"/>
        <end position="32"/>
    </location>
</feature>
<dbReference type="SUPFAM" id="SSF101498">
    <property type="entry name" value="Anti-sigma factor FlgM"/>
    <property type="match status" value="1"/>
</dbReference>
<dbReference type="GO" id="GO:0044781">
    <property type="term" value="P:bacterial-type flagellum organization"/>
    <property type="evidence" value="ECO:0007669"/>
    <property type="project" value="UniProtKB-KW"/>
</dbReference>
<dbReference type="Pfam" id="PF04316">
    <property type="entry name" value="FlgM"/>
    <property type="match status" value="1"/>
</dbReference>
<organism evidence="9 10">
    <name type="scientific">Salirhabdus euzebyi</name>
    <dbReference type="NCBI Taxonomy" id="394506"/>
    <lineage>
        <taxon>Bacteria</taxon>
        <taxon>Bacillati</taxon>
        <taxon>Bacillota</taxon>
        <taxon>Bacilli</taxon>
        <taxon>Bacillales</taxon>
        <taxon>Bacillaceae</taxon>
        <taxon>Salirhabdus</taxon>
    </lineage>
</organism>
<comment type="similarity">
    <text evidence="1">Belongs to the FlgM family.</text>
</comment>
<evidence type="ECO:0000256" key="5">
    <source>
        <dbReference type="ARBA" id="ARBA00023015"/>
    </source>
</evidence>
<keyword evidence="4" id="KW-1005">Bacterial flagellum biogenesis</keyword>
<evidence type="ECO:0000256" key="1">
    <source>
        <dbReference type="ARBA" id="ARBA00005322"/>
    </source>
</evidence>
<name>A0A841Q5F6_9BACI</name>
<keyword evidence="10" id="KW-1185">Reference proteome</keyword>
<keyword evidence="3" id="KW-0678">Repressor</keyword>
<dbReference type="InterPro" id="IPR031316">
    <property type="entry name" value="FlgM_C"/>
</dbReference>
<protein>
    <recommendedName>
        <fullName evidence="2">Negative regulator of flagellin synthesis</fullName>
    </recommendedName>
</protein>
<keyword evidence="9" id="KW-0969">Cilium</keyword>
<comment type="caution">
    <text evidence="9">The sequence shown here is derived from an EMBL/GenBank/DDBJ whole genome shotgun (WGS) entry which is preliminary data.</text>
</comment>
<dbReference type="AlphaFoldDB" id="A0A841Q5F6"/>
<evidence type="ECO:0000256" key="4">
    <source>
        <dbReference type="ARBA" id="ARBA00022795"/>
    </source>
</evidence>
<accession>A0A841Q5F6</accession>
<feature type="compositionally biased region" description="Polar residues" evidence="7">
    <location>
        <begin position="1"/>
        <end position="28"/>
    </location>
</feature>
<dbReference type="GO" id="GO:0045892">
    <property type="term" value="P:negative regulation of DNA-templated transcription"/>
    <property type="evidence" value="ECO:0007669"/>
    <property type="project" value="InterPro"/>
</dbReference>
<keyword evidence="6" id="KW-0804">Transcription</keyword>
<dbReference type="InterPro" id="IPR007412">
    <property type="entry name" value="FlgM"/>
</dbReference>
<keyword evidence="9" id="KW-0966">Cell projection</keyword>
<evidence type="ECO:0000256" key="3">
    <source>
        <dbReference type="ARBA" id="ARBA00022491"/>
    </source>
</evidence>
<evidence type="ECO:0000256" key="7">
    <source>
        <dbReference type="SAM" id="MobiDB-lite"/>
    </source>
</evidence>
<dbReference type="InterPro" id="IPR035890">
    <property type="entry name" value="Anti-sigma-28_factor_FlgM_sf"/>
</dbReference>
<dbReference type="RefSeq" id="WP_174496021.1">
    <property type="nucleotide sequence ID" value="NZ_CADDWK010000005.1"/>
</dbReference>
<sequence length="87" mass="10060">MKINGSNHIHVNPYQKQMNKQASVSKGNASDKVEISNQAQQMLKGNEIQEARQKHVEQIKKEVQNGDYQINYQETAKKMIDFWSNRG</sequence>
<evidence type="ECO:0000313" key="9">
    <source>
        <dbReference type="EMBL" id="MBB6453631.1"/>
    </source>
</evidence>
<gene>
    <name evidence="9" type="ORF">HNQ94_002080</name>
</gene>
<proteinExistence type="inferred from homology"/>
<feature type="domain" description="Anti-sigma-28 factor FlgM C-terminal" evidence="8">
    <location>
        <begin position="31"/>
        <end position="81"/>
    </location>
</feature>